<evidence type="ECO:0000313" key="3">
    <source>
        <dbReference type="Proteomes" id="UP000318080"/>
    </source>
</evidence>
<dbReference type="AlphaFoldDB" id="A0A540R5T4"/>
<feature type="transmembrane region" description="Helical" evidence="1">
    <location>
        <begin position="76"/>
        <end position="94"/>
    </location>
</feature>
<feature type="transmembrane region" description="Helical" evidence="1">
    <location>
        <begin position="180"/>
        <end position="200"/>
    </location>
</feature>
<keyword evidence="1" id="KW-0812">Transmembrane</keyword>
<evidence type="ECO:0008006" key="4">
    <source>
        <dbReference type="Google" id="ProtNLM"/>
    </source>
</evidence>
<evidence type="ECO:0000256" key="1">
    <source>
        <dbReference type="SAM" id="Phobius"/>
    </source>
</evidence>
<feature type="transmembrane region" description="Helical" evidence="1">
    <location>
        <begin position="152"/>
        <end position="173"/>
    </location>
</feature>
<keyword evidence="1" id="KW-1133">Transmembrane helix</keyword>
<keyword evidence="3" id="KW-1185">Reference proteome</keyword>
<feature type="transmembrane region" description="Helical" evidence="1">
    <location>
        <begin position="106"/>
        <end position="127"/>
    </location>
</feature>
<reference evidence="2 3" key="1">
    <citation type="submission" date="2019-06" db="EMBL/GenBank/DDBJ databases">
        <title>Draft genome of C. phoceense Strain 272.</title>
        <authorList>
            <person name="Pacheco L.G.C."/>
            <person name="Barberis C.M."/>
            <person name="Almuzara M.N."/>
            <person name="Traglia G.M."/>
            <person name="Santos C.S."/>
            <person name="Rocha D.J.P.G."/>
            <person name="Aguiar E.R.G.R."/>
            <person name="Vay C.A."/>
        </authorList>
    </citation>
    <scope>NUCLEOTIDE SEQUENCE [LARGE SCALE GENOMIC DNA]</scope>
    <source>
        <strain evidence="2 3">272</strain>
    </source>
</reference>
<keyword evidence="1" id="KW-0472">Membrane</keyword>
<dbReference type="STRING" id="1686286.GCA_900092335_01774"/>
<proteinExistence type="predicted"/>
<sequence length="213" mass="23019">MNRFLGPESKFYEVLSLFADLVIVNVLLVVSSFPIFTAGMSLRTAHDVIGDMVREEGTSRGRTFLRRLLVRPGINSAWWLIVLAVGALAAYEFAIIARAELGTAGLVLRAGLLSGLIVLAGITVWFFHLDPQLADAPFAHRLAAAATSAVRFLPRTLLALVPWALLLGFPFFVPSAWGGWLFFVVAVGPALAIYLGELALQWPALSIKDDAGS</sequence>
<organism evidence="2 3">
    <name type="scientific">Corynebacterium phoceense</name>
    <dbReference type="NCBI Taxonomy" id="1686286"/>
    <lineage>
        <taxon>Bacteria</taxon>
        <taxon>Bacillati</taxon>
        <taxon>Actinomycetota</taxon>
        <taxon>Actinomycetes</taxon>
        <taxon>Mycobacteriales</taxon>
        <taxon>Corynebacteriaceae</taxon>
        <taxon>Corynebacterium</taxon>
    </lineage>
</organism>
<name>A0A540R5T4_9CORY</name>
<evidence type="ECO:0000313" key="2">
    <source>
        <dbReference type="EMBL" id="TQE43105.1"/>
    </source>
</evidence>
<dbReference type="EMBL" id="VHIR01000012">
    <property type="protein sequence ID" value="TQE43105.1"/>
    <property type="molecule type" value="Genomic_DNA"/>
</dbReference>
<gene>
    <name evidence="2" type="ORF">EJK80_08810</name>
</gene>
<protein>
    <recommendedName>
        <fullName evidence="4">DUF624 domain-containing protein</fullName>
    </recommendedName>
</protein>
<dbReference type="Proteomes" id="UP000318080">
    <property type="component" value="Unassembled WGS sequence"/>
</dbReference>
<dbReference type="GeneID" id="79852971"/>
<dbReference type="RefSeq" id="WP_066488079.1">
    <property type="nucleotide sequence ID" value="NZ_JADPQA010000012.1"/>
</dbReference>
<feature type="transmembrane region" description="Helical" evidence="1">
    <location>
        <begin position="12"/>
        <end position="36"/>
    </location>
</feature>
<comment type="caution">
    <text evidence="2">The sequence shown here is derived from an EMBL/GenBank/DDBJ whole genome shotgun (WGS) entry which is preliminary data.</text>
</comment>
<accession>A0A540R5T4</accession>